<dbReference type="EMBL" id="JAGMWT010000003">
    <property type="protein sequence ID" value="KAH7132034.1"/>
    <property type="molecule type" value="Genomic_DNA"/>
</dbReference>
<protein>
    <submittedName>
        <fullName evidence="2">Uncharacterized protein</fullName>
    </submittedName>
</protein>
<reference evidence="2" key="1">
    <citation type="journal article" date="2021" name="Nat. Commun.">
        <title>Genetic determinants of endophytism in the Arabidopsis root mycobiome.</title>
        <authorList>
            <person name="Mesny F."/>
            <person name="Miyauchi S."/>
            <person name="Thiergart T."/>
            <person name="Pickel B."/>
            <person name="Atanasova L."/>
            <person name="Karlsson M."/>
            <person name="Huettel B."/>
            <person name="Barry K.W."/>
            <person name="Haridas S."/>
            <person name="Chen C."/>
            <person name="Bauer D."/>
            <person name="Andreopoulos W."/>
            <person name="Pangilinan J."/>
            <person name="LaButti K."/>
            <person name="Riley R."/>
            <person name="Lipzen A."/>
            <person name="Clum A."/>
            <person name="Drula E."/>
            <person name="Henrissat B."/>
            <person name="Kohler A."/>
            <person name="Grigoriev I.V."/>
            <person name="Martin F.M."/>
            <person name="Hacquard S."/>
        </authorList>
    </citation>
    <scope>NUCLEOTIDE SEQUENCE</scope>
    <source>
        <strain evidence="2">MPI-CAGE-CH-0243</strain>
    </source>
</reference>
<dbReference type="PANTHER" id="PTHR35392">
    <property type="entry name" value="ZN(II)2CYS6 TRANSCRIPTION FACTOR (EUROFUNG)-RELATED-RELATED"/>
    <property type="match status" value="1"/>
</dbReference>
<dbReference type="Proteomes" id="UP000700596">
    <property type="component" value="Unassembled WGS sequence"/>
</dbReference>
<dbReference type="OrthoDB" id="4226666at2759"/>
<feature type="region of interest" description="Disordered" evidence="1">
    <location>
        <begin position="28"/>
        <end position="66"/>
    </location>
</feature>
<evidence type="ECO:0000256" key="1">
    <source>
        <dbReference type="SAM" id="MobiDB-lite"/>
    </source>
</evidence>
<feature type="compositionally biased region" description="Polar residues" evidence="1">
    <location>
        <begin position="35"/>
        <end position="45"/>
    </location>
</feature>
<evidence type="ECO:0000313" key="3">
    <source>
        <dbReference type="Proteomes" id="UP000700596"/>
    </source>
</evidence>
<feature type="region of interest" description="Disordered" evidence="1">
    <location>
        <begin position="343"/>
        <end position="450"/>
    </location>
</feature>
<feature type="compositionally biased region" description="Polar residues" evidence="1">
    <location>
        <begin position="54"/>
        <end position="64"/>
    </location>
</feature>
<accession>A0A9P9IV84</accession>
<proteinExistence type="predicted"/>
<organism evidence="2 3">
    <name type="scientific">Dendryphion nanum</name>
    <dbReference type="NCBI Taxonomy" id="256645"/>
    <lineage>
        <taxon>Eukaryota</taxon>
        <taxon>Fungi</taxon>
        <taxon>Dikarya</taxon>
        <taxon>Ascomycota</taxon>
        <taxon>Pezizomycotina</taxon>
        <taxon>Dothideomycetes</taxon>
        <taxon>Pleosporomycetidae</taxon>
        <taxon>Pleosporales</taxon>
        <taxon>Torulaceae</taxon>
        <taxon>Dendryphion</taxon>
    </lineage>
</organism>
<feature type="compositionally biased region" description="Basic and acidic residues" evidence="1">
    <location>
        <begin position="419"/>
        <end position="428"/>
    </location>
</feature>
<dbReference type="AlphaFoldDB" id="A0A9P9IV84"/>
<comment type="caution">
    <text evidence="2">The sequence shown here is derived from an EMBL/GenBank/DDBJ whole genome shotgun (WGS) entry which is preliminary data.</text>
</comment>
<keyword evidence="3" id="KW-1185">Reference proteome</keyword>
<feature type="compositionally biased region" description="Low complexity" evidence="1">
    <location>
        <begin position="345"/>
        <end position="355"/>
    </location>
</feature>
<evidence type="ECO:0000313" key="2">
    <source>
        <dbReference type="EMBL" id="KAH7132034.1"/>
    </source>
</evidence>
<sequence>MAQFQYNSYQYPEQPQVLLATDHFDYGQYEDSRSKTPTSLINHTGHSPGPLSTPPMSRNPSQLPHQAPDFMICDGSINSPSDSPTSVSTPDNESFEEVEMLDSDPMRDHYSHRHSNTMMNSHMSQGPMLALQTGDMITDQALQQALNDTLAAQQFQDLGTPFHAAASQSMIPNQQYNQNYSQTYTNQHYRNDPWTSQRASFNAVPRSGIAVFDPASDPAFLSSFTANRNVNFWTDNNTDPNYLISPNEPAQQPQEPFFSFSAQDISTQDTFQHQLQHQHQHQHSHYHDHSPVDMNMTAPSPNPDSQNFVNYNQSSAIFTENYVTGHQFPTLSTDTSMIAQGSYPSSIGNLSRSSSNMGQPAHSPYNNVAPSPGGSEGMFPLYPRSESGMHNESFPPEQFNLRSVPPPSPDTNPTSDNPSPEHEQEPPRRARSSATNKGAAGRPGGRALGTHLEPTVAKAAHDMRKIVACWHCVLQRDKCGPGDTCERCVKRAQRPNADCGLGCIRVKLAELTEFFLPTLVTQMHEDAQLTHFVSQHIRQWGNVEITIPMTCGQKNMPRITVKVYEFLPNGNELLEQIQYKTDPITHKRIAMTKKSPALGMVHINHNEEKRYDKYITEIVEHHIDAFGNLCWMEDDNDFQKKLFRLISRVQMKSEEESKLLREVLRLIVCTFIMSHTLTIAEEHKHTALSKMHSYQGPQSYVENFTSPRMTNRQLKYFFCRLHRTIMSNVLNKLQQIFKSSKGCDKWMAAFVVVVGMSMAHEDQQKTIHLIMETKARTEGWDHRDAQGRADIACRDIDKQMGLITNIFRWKYNRKCNPLRDADHDWEREAGFGDASSVSFVRSVAQLIKENIDFLRERQSISISSFNQEKYTSRLVAQFLLSFWLPQI</sequence>
<name>A0A9P9IV84_9PLEO</name>
<gene>
    <name evidence="2" type="ORF">B0J11DRAFT_214640</name>
</gene>
<dbReference type="PANTHER" id="PTHR35392:SF1">
    <property type="entry name" value="ZN(II)2CYS6 TRANSCRIPTION FACTOR (EUROFUNG)"/>
    <property type="match status" value="1"/>
</dbReference>
<dbReference type="InterPro" id="IPR052973">
    <property type="entry name" value="Fungal_sec-metab_reg_TF"/>
</dbReference>